<proteinExistence type="predicted"/>
<name>A0A7S1B2P2_9STRA</name>
<dbReference type="AlphaFoldDB" id="A0A7S1B2P2"/>
<dbReference type="EMBL" id="HBFR01000640">
    <property type="protein sequence ID" value="CAD8873220.1"/>
    <property type="molecule type" value="Transcribed_RNA"/>
</dbReference>
<sequence>MRKHLIKLPTIFLAALAGTKSAAVADQTCSAEEYDAGTCSHPPKEDEGGVDKQDSGLLAKIGAPWKKWKPCDPMEKFVAKCKPNEAECVKNKVDFYGTRGIGKSMLFSYSKAANPVFKEGCAPKIIDKNVNEVAKFGDPNEYTMFSLQHFMDVPPVTIEVGKHRDKPALDDVGCAMYALTMKPRKRVTARIEQTRALFPQDKKRPVLGFQVQTGWSDETMKRVGAWDKLGECQDYPQYSNNTAYAIRDDARGGVTLAKMVNLAAGAADSAFGKGKWVPYVSSDSEAVRRYAAPVLSARSGFTTVTVPGTIGHNNGKRNKRTKEENIEISVTTLTEFVMLSEVDMMIYISAGKFPMSTIERAMCPQRSLGLKAYPRHKLADAGRILEKAWQSGDGLEQEGEPWIPDLDEKALKDLKEAVPKGRRNPCWKDKNPSRACLCYYKLAHMPVLDED</sequence>
<protein>
    <submittedName>
        <fullName evidence="2">Uncharacterized protein</fullName>
    </submittedName>
</protein>
<keyword evidence="1" id="KW-0732">Signal</keyword>
<evidence type="ECO:0000313" key="2">
    <source>
        <dbReference type="EMBL" id="CAD8873220.1"/>
    </source>
</evidence>
<reference evidence="2" key="1">
    <citation type="submission" date="2021-01" db="EMBL/GenBank/DDBJ databases">
        <authorList>
            <person name="Corre E."/>
            <person name="Pelletier E."/>
            <person name="Niang G."/>
            <person name="Scheremetjew M."/>
            <person name="Finn R."/>
            <person name="Kale V."/>
            <person name="Holt S."/>
            <person name="Cochrane G."/>
            <person name="Meng A."/>
            <person name="Brown T."/>
            <person name="Cohen L."/>
        </authorList>
    </citation>
    <scope>NUCLEOTIDE SEQUENCE</scope>
    <source>
        <strain evidence="2">308</strain>
    </source>
</reference>
<feature type="chain" id="PRO_5031493574" evidence="1">
    <location>
        <begin position="26"/>
        <end position="451"/>
    </location>
</feature>
<evidence type="ECO:0000256" key="1">
    <source>
        <dbReference type="SAM" id="SignalP"/>
    </source>
</evidence>
<accession>A0A7S1B2P2</accession>
<organism evidence="2">
    <name type="scientific">Corethron hystrix</name>
    <dbReference type="NCBI Taxonomy" id="216773"/>
    <lineage>
        <taxon>Eukaryota</taxon>
        <taxon>Sar</taxon>
        <taxon>Stramenopiles</taxon>
        <taxon>Ochrophyta</taxon>
        <taxon>Bacillariophyta</taxon>
        <taxon>Coscinodiscophyceae</taxon>
        <taxon>Corethrophycidae</taxon>
        <taxon>Corethrales</taxon>
        <taxon>Corethraceae</taxon>
        <taxon>Corethron</taxon>
    </lineage>
</organism>
<feature type="signal peptide" evidence="1">
    <location>
        <begin position="1"/>
        <end position="25"/>
    </location>
</feature>
<gene>
    <name evidence="2" type="ORF">CHYS00102_LOCUS378</name>
</gene>